<keyword evidence="1" id="KW-0479">Metal-binding</keyword>
<dbReference type="PANTHER" id="PTHR47718:SF12">
    <property type="entry name" value="PROTEIN FAR1-RELATED SEQUENCE"/>
    <property type="match status" value="1"/>
</dbReference>
<dbReference type="GO" id="GO:0008270">
    <property type="term" value="F:zinc ion binding"/>
    <property type="evidence" value="ECO:0007669"/>
    <property type="project" value="UniProtKB-KW"/>
</dbReference>
<dbReference type="PANTHER" id="PTHR47718">
    <property type="entry name" value="OS01G0519700 PROTEIN"/>
    <property type="match status" value="1"/>
</dbReference>
<evidence type="ECO:0000313" key="7">
    <source>
        <dbReference type="EMBL" id="KAK1432030.1"/>
    </source>
</evidence>
<dbReference type="PROSITE" id="PS50966">
    <property type="entry name" value="ZF_SWIM"/>
    <property type="match status" value="1"/>
</dbReference>
<feature type="region of interest" description="Disordered" evidence="5">
    <location>
        <begin position="1"/>
        <end position="50"/>
    </location>
</feature>
<dbReference type="AlphaFoldDB" id="A0AAD8NXV1"/>
<dbReference type="EMBL" id="JAUHHV010000002">
    <property type="protein sequence ID" value="KAK1432030.1"/>
    <property type="molecule type" value="Genomic_DNA"/>
</dbReference>
<name>A0AAD8NXV1_TARER</name>
<feature type="region of interest" description="Disordered" evidence="5">
    <location>
        <begin position="618"/>
        <end position="657"/>
    </location>
</feature>
<dbReference type="InterPro" id="IPR004330">
    <property type="entry name" value="FAR1_DNA_bnd_dom"/>
</dbReference>
<evidence type="ECO:0000256" key="4">
    <source>
        <dbReference type="PROSITE-ProRule" id="PRU00325"/>
    </source>
</evidence>
<keyword evidence="8" id="KW-1185">Reference proteome</keyword>
<dbReference type="InterPro" id="IPR007527">
    <property type="entry name" value="Znf_SWIM"/>
</dbReference>
<feature type="compositionally biased region" description="Polar residues" evidence="5">
    <location>
        <begin position="28"/>
        <end position="38"/>
    </location>
</feature>
<dbReference type="InterPro" id="IPR006564">
    <property type="entry name" value="Znf_PMZ"/>
</dbReference>
<evidence type="ECO:0000256" key="3">
    <source>
        <dbReference type="ARBA" id="ARBA00022833"/>
    </source>
</evidence>
<evidence type="ECO:0000313" key="8">
    <source>
        <dbReference type="Proteomes" id="UP001229421"/>
    </source>
</evidence>
<protein>
    <recommendedName>
        <fullName evidence="6">SWIM-type domain-containing protein</fullName>
    </recommendedName>
</protein>
<feature type="compositionally biased region" description="Acidic residues" evidence="5">
    <location>
        <begin position="620"/>
        <end position="657"/>
    </location>
</feature>
<evidence type="ECO:0000256" key="2">
    <source>
        <dbReference type="ARBA" id="ARBA00022771"/>
    </source>
</evidence>
<keyword evidence="3" id="KW-0862">Zinc</keyword>
<comment type="caution">
    <text evidence="7">The sequence shown here is derived from an EMBL/GenBank/DDBJ whole genome shotgun (WGS) entry which is preliminary data.</text>
</comment>
<reference evidence="7" key="1">
    <citation type="journal article" date="2023" name="bioRxiv">
        <title>Improved chromosome-level genome assembly for marigold (Tagetes erecta).</title>
        <authorList>
            <person name="Jiang F."/>
            <person name="Yuan L."/>
            <person name="Wang S."/>
            <person name="Wang H."/>
            <person name="Xu D."/>
            <person name="Wang A."/>
            <person name="Fan W."/>
        </authorList>
    </citation>
    <scope>NUCLEOTIDE SEQUENCE</scope>
    <source>
        <strain evidence="7">WSJ</strain>
        <tissue evidence="7">Leaf</tissue>
    </source>
</reference>
<feature type="compositionally biased region" description="Basic and acidic residues" evidence="5">
    <location>
        <begin position="574"/>
        <end position="590"/>
    </location>
</feature>
<feature type="region of interest" description="Disordered" evidence="5">
    <location>
        <begin position="565"/>
        <end position="590"/>
    </location>
</feature>
<accession>A0AAD8NXV1</accession>
<dbReference type="Proteomes" id="UP001229421">
    <property type="component" value="Unassembled WGS sequence"/>
</dbReference>
<dbReference type="Pfam" id="PF03101">
    <property type="entry name" value="FAR1"/>
    <property type="match status" value="1"/>
</dbReference>
<evidence type="ECO:0000256" key="1">
    <source>
        <dbReference type="ARBA" id="ARBA00022723"/>
    </source>
</evidence>
<feature type="domain" description="SWIM-type" evidence="6">
    <location>
        <begin position="424"/>
        <end position="460"/>
    </location>
</feature>
<gene>
    <name evidence="7" type="ORF">QVD17_08911</name>
</gene>
<sequence>MEETERGTRKMNHSNRNEKEIEQEDSNDISTSESSFSIKETPGGSMVWVPNIPENEKPVVGKKYSTLESAMEMYSSYARKSGFDIRLSTQKKNRSGQIRLKFILCNKSFKMEGLDVNTLDKKIKGKQIRSTNSVKTDCKAGVKFRLTKNLFHYEVYEFEERHNHELVPIEQRHLLKVNRKLQATEENFIHQLASTNVGATRAHSMLSGMRGSRDLVHGTAISSNILQNTDFRKTFHRIVWNIYLGPIQFEEKWKEMLEEYQLSHSKWLNDMYNIRERWIPAFFKNLEMCRLMRTSSRSESENSFFSSFTHQGDTLVQFMFSFDDAMEKQRYIQEMLDHHSRNTVPKFKTELQIERHASKLYTRTIFKLMQIEITESVWRCSHKTIVSEEGIEVYYVNEKRHVNETEDEEIKRIQLYTTERRNEFKVLHNKIDGSTVCTCEHYLRLGILCRHALYVLRCCGIEEIPSQYVNRRWTKDLIPSEMRKRRNLYSDLDVEAEKLAQQAVTAVDFCIRSLMNDKEKLKDFVKEINKLQSNVQETVFKGKPLKKKDRMEKYMGVKCLENRELNNPPFGNNKESRNGKRFVGEREKAIESSKKRKITCGRCGKLTSGHNKRTCKVNLQEEEFNDDDDDYNDEDEHEETDGSNDDVDEYVVEESSA</sequence>
<evidence type="ECO:0000259" key="6">
    <source>
        <dbReference type="PROSITE" id="PS50966"/>
    </source>
</evidence>
<evidence type="ECO:0000256" key="5">
    <source>
        <dbReference type="SAM" id="MobiDB-lite"/>
    </source>
</evidence>
<organism evidence="7 8">
    <name type="scientific">Tagetes erecta</name>
    <name type="common">African marigold</name>
    <dbReference type="NCBI Taxonomy" id="13708"/>
    <lineage>
        <taxon>Eukaryota</taxon>
        <taxon>Viridiplantae</taxon>
        <taxon>Streptophyta</taxon>
        <taxon>Embryophyta</taxon>
        <taxon>Tracheophyta</taxon>
        <taxon>Spermatophyta</taxon>
        <taxon>Magnoliopsida</taxon>
        <taxon>eudicotyledons</taxon>
        <taxon>Gunneridae</taxon>
        <taxon>Pentapetalae</taxon>
        <taxon>asterids</taxon>
        <taxon>campanulids</taxon>
        <taxon>Asterales</taxon>
        <taxon>Asteraceae</taxon>
        <taxon>Asteroideae</taxon>
        <taxon>Heliantheae alliance</taxon>
        <taxon>Tageteae</taxon>
        <taxon>Tagetes</taxon>
    </lineage>
</organism>
<dbReference type="SMART" id="SM00575">
    <property type="entry name" value="ZnF_PMZ"/>
    <property type="match status" value="1"/>
</dbReference>
<proteinExistence type="predicted"/>
<keyword evidence="2 4" id="KW-0863">Zinc-finger</keyword>